<evidence type="ECO:0000256" key="1">
    <source>
        <dbReference type="SAM" id="MobiDB-lite"/>
    </source>
</evidence>
<proteinExistence type="predicted"/>
<accession>A0ABW9U3H3</accession>
<dbReference type="EMBL" id="WSEM01000007">
    <property type="protein sequence ID" value="MVQ34563.1"/>
    <property type="molecule type" value="Genomic_DNA"/>
</dbReference>
<sequence>MLQVAINKLIWVGEKVFMKKKKVMVFMLSFFCLAGVVHAAGLHGDYKGAPIVKVLFGGKELQAEDVPATIQDGRTVVPLYLLKQAGASVTWDAEKYTVDLAFPQVKEDNAMKDFAATIPSLNEKAKEYQGKNVQLIYNEYGAYLKVDLEMSNDSSADKDHTIALSDFLVNSPVDSMIVSIIHNNSVTNFVTVKRSNAEEYSKSSKDNLAEYHFMKTWNSQRVDNTTDVSVPNKPQPTPTPLPVSNSAITGPRCHEIAVLYTEQINNEVNQYNANLSNHSGDLTGYVDKLKENMKKALKEFNCPVD</sequence>
<gene>
    <name evidence="3" type="ORF">GON05_07840</name>
</gene>
<feature type="domain" description="Copper amine oxidase-like N-terminal" evidence="2">
    <location>
        <begin position="58"/>
        <end position="99"/>
    </location>
</feature>
<protein>
    <recommendedName>
        <fullName evidence="2">Copper amine oxidase-like N-terminal domain-containing protein</fullName>
    </recommendedName>
</protein>
<evidence type="ECO:0000313" key="4">
    <source>
        <dbReference type="Proteomes" id="UP000467637"/>
    </source>
</evidence>
<organism evidence="3 4">
    <name type="scientific">Paenibacillus anseongense</name>
    <dbReference type="NCBI Taxonomy" id="2682845"/>
    <lineage>
        <taxon>Bacteria</taxon>
        <taxon>Bacillati</taxon>
        <taxon>Bacillota</taxon>
        <taxon>Bacilli</taxon>
        <taxon>Bacillales</taxon>
        <taxon>Paenibacillaceae</taxon>
        <taxon>Paenibacillus</taxon>
    </lineage>
</organism>
<keyword evidence="4" id="KW-1185">Reference proteome</keyword>
<reference evidence="3 4" key="1">
    <citation type="submission" date="2019-12" db="EMBL/GenBank/DDBJ databases">
        <authorList>
            <person name="Huq M.A."/>
        </authorList>
    </citation>
    <scope>NUCLEOTIDE SEQUENCE [LARGE SCALE GENOMIC DNA]</scope>
    <source>
        <strain evidence="3 4">MAH-34</strain>
    </source>
</reference>
<dbReference type="InterPro" id="IPR012854">
    <property type="entry name" value="Cu_amine_oxidase-like_N"/>
</dbReference>
<evidence type="ECO:0000259" key="2">
    <source>
        <dbReference type="Pfam" id="PF07833"/>
    </source>
</evidence>
<dbReference type="RefSeq" id="WP_221435214.1">
    <property type="nucleotide sequence ID" value="NZ_WSEM01000007.1"/>
</dbReference>
<evidence type="ECO:0000313" key="3">
    <source>
        <dbReference type="EMBL" id="MVQ34563.1"/>
    </source>
</evidence>
<comment type="caution">
    <text evidence="3">The sequence shown here is derived from an EMBL/GenBank/DDBJ whole genome shotgun (WGS) entry which is preliminary data.</text>
</comment>
<dbReference type="Proteomes" id="UP000467637">
    <property type="component" value="Unassembled WGS sequence"/>
</dbReference>
<feature type="region of interest" description="Disordered" evidence="1">
    <location>
        <begin position="227"/>
        <end position="247"/>
    </location>
</feature>
<name>A0ABW9U3H3_9BACL</name>
<dbReference type="Pfam" id="PF07833">
    <property type="entry name" value="Cu_amine_oxidN1"/>
    <property type="match status" value="1"/>
</dbReference>